<feature type="non-terminal residue" evidence="1">
    <location>
        <position position="1"/>
    </location>
</feature>
<gene>
    <name evidence="1" type="ORF">SARC_17492</name>
</gene>
<evidence type="ECO:0000313" key="2">
    <source>
        <dbReference type="Proteomes" id="UP000054560"/>
    </source>
</evidence>
<accession>A0A0L0EZW7</accession>
<dbReference type="GeneID" id="25917996"/>
<dbReference type="OrthoDB" id="10051416at2759"/>
<dbReference type="EMBL" id="KQ252562">
    <property type="protein sequence ID" value="KNC69987.1"/>
    <property type="molecule type" value="Genomic_DNA"/>
</dbReference>
<proteinExistence type="predicted"/>
<sequence>SISFAPIGGKIMFKDLKYITKDFRADVFDGYIVILYWLFDYRKTAEQSKYASPAQEMVKVY</sequence>
<keyword evidence="2" id="KW-1185">Reference proteome</keyword>
<evidence type="ECO:0008006" key="3">
    <source>
        <dbReference type="Google" id="ProtNLM"/>
    </source>
</evidence>
<name>A0A0L0EZW7_9EUKA</name>
<evidence type="ECO:0000313" key="1">
    <source>
        <dbReference type="EMBL" id="KNC69987.1"/>
    </source>
</evidence>
<dbReference type="RefSeq" id="XP_014143889.1">
    <property type="nucleotide sequence ID" value="XM_014288414.1"/>
</dbReference>
<protein>
    <recommendedName>
        <fullName evidence="3">DUSP domain-containing protein</fullName>
    </recommendedName>
</protein>
<organism evidence="1 2">
    <name type="scientific">Sphaeroforma arctica JP610</name>
    <dbReference type="NCBI Taxonomy" id="667725"/>
    <lineage>
        <taxon>Eukaryota</taxon>
        <taxon>Ichthyosporea</taxon>
        <taxon>Ichthyophonida</taxon>
        <taxon>Sphaeroforma</taxon>
    </lineage>
</organism>
<reference evidence="1 2" key="1">
    <citation type="submission" date="2011-02" db="EMBL/GenBank/DDBJ databases">
        <title>The Genome Sequence of Sphaeroforma arctica JP610.</title>
        <authorList>
            <consortium name="The Broad Institute Genome Sequencing Platform"/>
            <person name="Russ C."/>
            <person name="Cuomo C."/>
            <person name="Young S.K."/>
            <person name="Zeng Q."/>
            <person name="Gargeya S."/>
            <person name="Alvarado L."/>
            <person name="Berlin A."/>
            <person name="Chapman S.B."/>
            <person name="Chen Z."/>
            <person name="Freedman E."/>
            <person name="Gellesch M."/>
            <person name="Goldberg J."/>
            <person name="Griggs A."/>
            <person name="Gujja S."/>
            <person name="Heilman E."/>
            <person name="Heiman D."/>
            <person name="Howarth C."/>
            <person name="Mehta T."/>
            <person name="Neiman D."/>
            <person name="Pearson M."/>
            <person name="Roberts A."/>
            <person name="Saif S."/>
            <person name="Shea T."/>
            <person name="Shenoy N."/>
            <person name="Sisk P."/>
            <person name="Stolte C."/>
            <person name="Sykes S."/>
            <person name="White J."/>
            <person name="Yandava C."/>
            <person name="Burger G."/>
            <person name="Gray M.W."/>
            <person name="Holland P.W.H."/>
            <person name="King N."/>
            <person name="Lang F.B.F."/>
            <person name="Roger A.J."/>
            <person name="Ruiz-Trillo I."/>
            <person name="Haas B."/>
            <person name="Nusbaum C."/>
            <person name="Birren B."/>
        </authorList>
    </citation>
    <scope>NUCLEOTIDE SEQUENCE [LARGE SCALE GENOMIC DNA]</scope>
    <source>
        <strain evidence="1 2">JP610</strain>
    </source>
</reference>
<dbReference type="Proteomes" id="UP000054560">
    <property type="component" value="Unassembled WGS sequence"/>
</dbReference>
<dbReference type="AlphaFoldDB" id="A0A0L0EZW7"/>